<feature type="compositionally biased region" description="Low complexity" evidence="1">
    <location>
        <begin position="17"/>
        <end position="31"/>
    </location>
</feature>
<dbReference type="RefSeq" id="WP_135115574.1">
    <property type="nucleotide sequence ID" value="NZ_JADGLL010000063.1"/>
</dbReference>
<sequence length="284" mass="28495">MSKLNRLVSIAKKAMDAGSSSSQHRGASSQGDWMTKARGAVESLLGDERSTDRRPAGSPWSPPSTPSAHPGAGAPGSPTALQPPAPHSSAGVGRTAPSGSAQDRAAIARYDYLLRTAHPEQIEQVHREAFARLTPDQRAQVAARLGAELPPDERPRSSDSPELARVAARTEAMQPGRLRGILARSGGIAGGVAAGGLLATVAGGAILTGVGASLIGEALSEGIDFEAIAGGLDVSAIAENAGGFVSGAGEYAQGLGDQVSEAGGGLSDLASGFGLPGLDDLLGR</sequence>
<feature type="region of interest" description="Disordered" evidence="1">
    <location>
        <begin position="1"/>
        <end position="103"/>
    </location>
</feature>
<reference evidence="2 3" key="1">
    <citation type="submission" date="2019-03" db="EMBL/GenBank/DDBJ databases">
        <title>Diversity of the mouse oral microbiome.</title>
        <authorList>
            <person name="Joseph S."/>
            <person name="Aduse-Opoku J."/>
            <person name="Curtis M."/>
            <person name="Wade W."/>
            <person name="Hashim A."/>
        </authorList>
    </citation>
    <scope>NUCLEOTIDE SEQUENCE [LARGE SCALE GENOMIC DNA]</scope>
    <source>
        <strain evidence="2 3">P1012</strain>
    </source>
</reference>
<feature type="region of interest" description="Disordered" evidence="1">
    <location>
        <begin position="145"/>
        <end position="164"/>
    </location>
</feature>
<gene>
    <name evidence="2" type="ORF">E4U02_14790</name>
</gene>
<dbReference type="AlphaFoldDB" id="A0A4Y9FP55"/>
<protein>
    <submittedName>
        <fullName evidence="2">Cation-transporting ATPase</fullName>
    </submittedName>
</protein>
<comment type="caution">
    <text evidence="2">The sequence shown here is derived from an EMBL/GenBank/DDBJ whole genome shotgun (WGS) entry which is preliminary data.</text>
</comment>
<accession>A0A4Y9FP55</accession>
<organism evidence="2 3">
    <name type="scientific">Microbacterium paludicola</name>
    <dbReference type="NCBI Taxonomy" id="300019"/>
    <lineage>
        <taxon>Bacteria</taxon>
        <taxon>Bacillati</taxon>
        <taxon>Actinomycetota</taxon>
        <taxon>Actinomycetes</taxon>
        <taxon>Micrococcales</taxon>
        <taxon>Microbacteriaceae</taxon>
        <taxon>Microbacterium</taxon>
    </lineage>
</organism>
<dbReference type="OrthoDB" id="5520269at2"/>
<evidence type="ECO:0000313" key="2">
    <source>
        <dbReference type="EMBL" id="TFU30313.1"/>
    </source>
</evidence>
<keyword evidence="3" id="KW-1185">Reference proteome</keyword>
<evidence type="ECO:0000256" key="1">
    <source>
        <dbReference type="SAM" id="MobiDB-lite"/>
    </source>
</evidence>
<proteinExistence type="predicted"/>
<dbReference type="EMBL" id="SPQB01000063">
    <property type="protein sequence ID" value="TFU30313.1"/>
    <property type="molecule type" value="Genomic_DNA"/>
</dbReference>
<evidence type="ECO:0000313" key="3">
    <source>
        <dbReference type="Proteomes" id="UP000298358"/>
    </source>
</evidence>
<feature type="compositionally biased region" description="Basic and acidic residues" evidence="1">
    <location>
        <begin position="46"/>
        <end position="55"/>
    </location>
</feature>
<dbReference type="Proteomes" id="UP000298358">
    <property type="component" value="Unassembled WGS sequence"/>
</dbReference>
<name>A0A4Y9FP55_9MICO</name>